<dbReference type="PROSITE" id="PS00671">
    <property type="entry name" value="D_2_HYDROXYACID_DH_3"/>
    <property type="match status" value="1"/>
</dbReference>
<proteinExistence type="inferred from homology"/>
<dbReference type="Gene3D" id="3.40.50.720">
    <property type="entry name" value="NAD(P)-binding Rossmann-like Domain"/>
    <property type="match status" value="2"/>
</dbReference>
<dbReference type="InterPro" id="IPR050223">
    <property type="entry name" value="D-isomer_2-hydroxyacid_DH"/>
</dbReference>
<feature type="domain" description="D-isomer specific 2-hydroxyacid dehydrogenase catalytic" evidence="5">
    <location>
        <begin position="55"/>
        <end position="334"/>
    </location>
</feature>
<dbReference type="EMBL" id="JAPDFR010000004">
    <property type="protein sequence ID" value="KAK0387045.1"/>
    <property type="molecule type" value="Genomic_DNA"/>
</dbReference>
<reference evidence="7" key="1">
    <citation type="submission" date="2022-10" db="EMBL/GenBank/DDBJ databases">
        <title>Determination and structural analysis of whole genome sequence of Sarocladium strictum F4-1.</title>
        <authorList>
            <person name="Hu L."/>
            <person name="Jiang Y."/>
        </authorList>
    </citation>
    <scope>NUCLEOTIDE SEQUENCE</scope>
    <source>
        <strain evidence="7">F4-1</strain>
    </source>
</reference>
<dbReference type="GO" id="GO:0005829">
    <property type="term" value="C:cytosol"/>
    <property type="evidence" value="ECO:0007669"/>
    <property type="project" value="TreeGrafter"/>
</dbReference>
<evidence type="ECO:0000256" key="4">
    <source>
        <dbReference type="RuleBase" id="RU003719"/>
    </source>
</evidence>
<comment type="similarity">
    <text evidence="1 4">Belongs to the D-isomer specific 2-hydroxyacid dehydrogenase family.</text>
</comment>
<evidence type="ECO:0000256" key="2">
    <source>
        <dbReference type="ARBA" id="ARBA00023002"/>
    </source>
</evidence>
<evidence type="ECO:0000259" key="6">
    <source>
        <dbReference type="Pfam" id="PF02826"/>
    </source>
</evidence>
<comment type="caution">
    <text evidence="7">The sequence shown here is derived from an EMBL/GenBank/DDBJ whole genome shotgun (WGS) entry which is preliminary data.</text>
</comment>
<dbReference type="Proteomes" id="UP001175261">
    <property type="component" value="Unassembled WGS sequence"/>
</dbReference>
<dbReference type="InterPro" id="IPR036291">
    <property type="entry name" value="NAD(P)-bd_dom_sf"/>
</dbReference>
<name>A0AA39GGR6_SARSR</name>
<dbReference type="PANTHER" id="PTHR10996:SF269">
    <property type="entry name" value="HYPOTHETICAL D-ISOMER SPECIFIC 2-HYDROXYACID DEHYDROGENASE (EUROFUNG)"/>
    <property type="match status" value="1"/>
</dbReference>
<evidence type="ECO:0000256" key="1">
    <source>
        <dbReference type="ARBA" id="ARBA00005854"/>
    </source>
</evidence>
<dbReference type="InterPro" id="IPR029752">
    <property type="entry name" value="D-isomer_DH_CS1"/>
</dbReference>
<evidence type="ECO:0000313" key="8">
    <source>
        <dbReference type="Proteomes" id="UP001175261"/>
    </source>
</evidence>
<dbReference type="FunFam" id="3.40.50.720:FF:000203">
    <property type="entry name" value="D-3-phosphoglycerate dehydrogenase (SerA)"/>
    <property type="match status" value="1"/>
</dbReference>
<dbReference type="PROSITE" id="PS00670">
    <property type="entry name" value="D_2_HYDROXYACID_DH_2"/>
    <property type="match status" value="1"/>
</dbReference>
<evidence type="ECO:0000259" key="5">
    <source>
        <dbReference type="Pfam" id="PF00389"/>
    </source>
</evidence>
<dbReference type="AlphaFoldDB" id="A0AA39GGR6"/>
<protein>
    <submittedName>
        <fullName evidence="7">Uncharacterized protein</fullName>
    </submittedName>
</protein>
<feature type="domain" description="D-isomer specific 2-hydroxyacid dehydrogenase NAD-binding" evidence="6">
    <location>
        <begin position="126"/>
        <end position="303"/>
    </location>
</feature>
<dbReference type="SUPFAM" id="SSF51735">
    <property type="entry name" value="NAD(P)-binding Rossmann-fold domains"/>
    <property type="match status" value="1"/>
</dbReference>
<dbReference type="GO" id="GO:0030267">
    <property type="term" value="F:glyoxylate reductase (NADPH) activity"/>
    <property type="evidence" value="ECO:0007669"/>
    <property type="project" value="TreeGrafter"/>
</dbReference>
<dbReference type="CDD" id="cd12168">
    <property type="entry name" value="Mand_dh_like"/>
    <property type="match status" value="1"/>
</dbReference>
<accession>A0AA39GGR6</accession>
<gene>
    <name evidence="7" type="ORF">NLU13_5358</name>
</gene>
<organism evidence="7 8">
    <name type="scientific">Sarocladium strictum</name>
    <name type="common">Black bundle disease fungus</name>
    <name type="synonym">Acremonium strictum</name>
    <dbReference type="NCBI Taxonomy" id="5046"/>
    <lineage>
        <taxon>Eukaryota</taxon>
        <taxon>Fungi</taxon>
        <taxon>Dikarya</taxon>
        <taxon>Ascomycota</taxon>
        <taxon>Pezizomycotina</taxon>
        <taxon>Sordariomycetes</taxon>
        <taxon>Hypocreomycetidae</taxon>
        <taxon>Hypocreales</taxon>
        <taxon>Sarocladiaceae</taxon>
        <taxon>Sarocladium</taxon>
    </lineage>
</organism>
<dbReference type="PANTHER" id="PTHR10996">
    <property type="entry name" value="2-HYDROXYACID DEHYDROGENASE-RELATED"/>
    <property type="match status" value="1"/>
</dbReference>
<dbReference type="InterPro" id="IPR006140">
    <property type="entry name" value="D-isomer_DH_NAD-bd"/>
</dbReference>
<keyword evidence="8" id="KW-1185">Reference proteome</keyword>
<dbReference type="SUPFAM" id="SSF52283">
    <property type="entry name" value="Formate/glycerate dehydrogenase catalytic domain-like"/>
    <property type="match status" value="1"/>
</dbReference>
<dbReference type="InterPro" id="IPR029753">
    <property type="entry name" value="D-isomer_DH_CS"/>
</dbReference>
<dbReference type="PROSITE" id="PS00065">
    <property type="entry name" value="D_2_HYDROXYACID_DH_1"/>
    <property type="match status" value="1"/>
</dbReference>
<dbReference type="GO" id="GO:0016618">
    <property type="term" value="F:hydroxypyruvate reductase [NAD(P)H] activity"/>
    <property type="evidence" value="ECO:0007669"/>
    <property type="project" value="TreeGrafter"/>
</dbReference>
<keyword evidence="2 4" id="KW-0560">Oxidoreductase</keyword>
<evidence type="ECO:0000313" key="7">
    <source>
        <dbReference type="EMBL" id="KAK0387045.1"/>
    </source>
</evidence>
<keyword evidence="3" id="KW-0520">NAD</keyword>
<dbReference type="GO" id="GO:0051287">
    <property type="term" value="F:NAD binding"/>
    <property type="evidence" value="ECO:0007669"/>
    <property type="project" value="InterPro"/>
</dbReference>
<evidence type="ECO:0000256" key="3">
    <source>
        <dbReference type="ARBA" id="ARBA00023027"/>
    </source>
</evidence>
<dbReference type="InterPro" id="IPR006139">
    <property type="entry name" value="D-isomer_2_OHA_DH_cat_dom"/>
</dbReference>
<dbReference type="Pfam" id="PF00389">
    <property type="entry name" value="2-Hacid_dh"/>
    <property type="match status" value="1"/>
</dbReference>
<sequence length="341" mass="37237">MTVDRKPRVVCLGEPKFIGDDYLHEFSKTFNFSVLPATNRAETQALLPKDIEANGPIDAFIIRMGTPPYEPFDEDLLKALAPTCRIITSASAGFNEFDVDWMASRGIYFCNTVNAVAEATADMAIFLTLAALRNTTNAEKSARSGVWRKGADLVPTRDPSGLTLGIVGMGSIGKYLAKKALAFNMKIKYHNRRQLSAADEERYSATYCPTLHELLGSSDVVSLNCPLNDATTGLIGAAEFAAMRDGVFLVNTARGAVIDEKAFIDALESGKVARAGLDVFVNEPSPDPYFLRSDKVTVQPHLGGLTDSAFHKAEKECFENIRALYTTGKPNSPVREIKERL</sequence>
<dbReference type="Pfam" id="PF02826">
    <property type="entry name" value="2-Hacid_dh_C"/>
    <property type="match status" value="1"/>
</dbReference>